<name>A0A317CMG1_9GAMM</name>
<comment type="caution">
    <text evidence="3">The sequence shown here is derived from an EMBL/GenBank/DDBJ whole genome shotgun (WGS) entry which is preliminary data.</text>
</comment>
<protein>
    <submittedName>
        <fullName evidence="3">Molecular chaperone</fullName>
    </submittedName>
</protein>
<dbReference type="Gene3D" id="3.30.420.40">
    <property type="match status" value="2"/>
</dbReference>
<dbReference type="NCBIfam" id="NF008673">
    <property type="entry name" value="PRK11678.1"/>
    <property type="match status" value="1"/>
</dbReference>
<gene>
    <name evidence="3" type="ORF">DKW60_05665</name>
</gene>
<evidence type="ECO:0000256" key="2">
    <source>
        <dbReference type="ARBA" id="ARBA00022840"/>
    </source>
</evidence>
<dbReference type="RefSeq" id="WP_109836696.1">
    <property type="nucleotide sequence ID" value="NZ_QGKM01000010.1"/>
</dbReference>
<dbReference type="InterPro" id="IPR043129">
    <property type="entry name" value="ATPase_NBD"/>
</dbReference>
<dbReference type="GO" id="GO:0140662">
    <property type="term" value="F:ATP-dependent protein folding chaperone"/>
    <property type="evidence" value="ECO:0007669"/>
    <property type="project" value="InterPro"/>
</dbReference>
<dbReference type="GO" id="GO:0005524">
    <property type="term" value="F:ATP binding"/>
    <property type="evidence" value="ECO:0007669"/>
    <property type="project" value="UniProtKB-KW"/>
</dbReference>
<dbReference type="Pfam" id="PF00012">
    <property type="entry name" value="HSP70"/>
    <property type="match status" value="2"/>
</dbReference>
<dbReference type="EMBL" id="QGKM01000010">
    <property type="protein sequence ID" value="PWQ99499.1"/>
    <property type="molecule type" value="Genomic_DNA"/>
</dbReference>
<keyword evidence="2" id="KW-0067">ATP-binding</keyword>
<sequence>MITGFDYGTSNCAMGAVMQTSDNNASINLLPLDHGKAFMPSTLYALERELITEYVGLHIHDKAQQEDYARLRASALEQARRVRFDEGIEPHEQALFFGRDAFEQYLSLPEEGYFVKSPKSFLGSSGFRPEFIQFFEDIVTAMMQSIKQRAESSLQDDITHTVIGRPVNFQGSSDTEKSNQQAIEILTTAATRAGFKTIEFLFEPIAAGMDFEERLDENKTVLVVDVGGGTTDCAMVRMGPDYRHNEQRDQDFLAHSGERIGGNDLDIQLAGKHFMPLFGMKSTLRNGLDMPRQIFLDAVKTNDVGAQAKFNSLPVKLQLQQLAIETKQPELLKRFIKMRENGQNQQLVRSAEQCKIALSEATTNNVLLDYIEAGLHCDVTQAQFAEAIAHPLSRIVALMQEAIAQAGCQPDLIYVTGGSAKSPAIRQAIEATLGNIDVVDGDHFGSVAAGLTVWAKRIFA</sequence>
<evidence type="ECO:0000313" key="3">
    <source>
        <dbReference type="EMBL" id="PWQ99499.1"/>
    </source>
</evidence>
<accession>A0A317CMG1</accession>
<dbReference type="SUPFAM" id="SSF53067">
    <property type="entry name" value="Actin-like ATPase domain"/>
    <property type="match status" value="2"/>
</dbReference>
<organism evidence="3 4">
    <name type="scientific">Leucothrix pacifica</name>
    <dbReference type="NCBI Taxonomy" id="1247513"/>
    <lineage>
        <taxon>Bacteria</taxon>
        <taxon>Pseudomonadati</taxon>
        <taxon>Pseudomonadota</taxon>
        <taxon>Gammaproteobacteria</taxon>
        <taxon>Thiotrichales</taxon>
        <taxon>Thiotrichaceae</taxon>
        <taxon>Leucothrix</taxon>
    </lineage>
</organism>
<keyword evidence="4" id="KW-1185">Reference proteome</keyword>
<evidence type="ECO:0000256" key="1">
    <source>
        <dbReference type="ARBA" id="ARBA00022741"/>
    </source>
</evidence>
<proteinExistence type="predicted"/>
<dbReference type="Proteomes" id="UP000245539">
    <property type="component" value="Unassembled WGS sequence"/>
</dbReference>
<dbReference type="InterPro" id="IPR013126">
    <property type="entry name" value="Hsp_70_fam"/>
</dbReference>
<dbReference type="AlphaFoldDB" id="A0A317CMG1"/>
<reference evidence="3 4" key="1">
    <citation type="submission" date="2018-05" db="EMBL/GenBank/DDBJ databases">
        <title>Leucothrix arctica sp. nov., isolated from Arctic seawater.</title>
        <authorList>
            <person name="Choi A."/>
            <person name="Baek K."/>
        </authorList>
    </citation>
    <scope>NUCLEOTIDE SEQUENCE [LARGE SCALE GENOMIC DNA]</scope>
    <source>
        <strain evidence="3 4">JCM 18388</strain>
    </source>
</reference>
<evidence type="ECO:0000313" key="4">
    <source>
        <dbReference type="Proteomes" id="UP000245539"/>
    </source>
</evidence>
<dbReference type="Gene3D" id="3.90.640.10">
    <property type="entry name" value="Actin, Chain A, domain 4"/>
    <property type="match status" value="1"/>
</dbReference>
<keyword evidence="1" id="KW-0547">Nucleotide-binding</keyword>
<dbReference type="OrthoDB" id="9807934at2"/>
<dbReference type="PANTHER" id="PTHR19375">
    <property type="entry name" value="HEAT SHOCK PROTEIN 70KDA"/>
    <property type="match status" value="1"/>
</dbReference>